<feature type="transmembrane region" description="Helical" evidence="1">
    <location>
        <begin position="35"/>
        <end position="52"/>
    </location>
</feature>
<evidence type="ECO:0000256" key="1">
    <source>
        <dbReference type="SAM" id="Phobius"/>
    </source>
</evidence>
<dbReference type="Proteomes" id="UP000005439">
    <property type="component" value="Chromosome"/>
</dbReference>
<dbReference type="AlphaFoldDB" id="G8TVU0"/>
<accession>G8TVU0</accession>
<dbReference type="HOGENOM" id="CLU_2169765_0_0_9"/>
<keyword evidence="3" id="KW-1185">Reference proteome</keyword>
<dbReference type="STRING" id="679936.Sulac_1287"/>
<organism evidence="2 3">
    <name type="scientific">Sulfobacillus acidophilus (strain ATCC 700253 / DSM 10332 / NAL)</name>
    <dbReference type="NCBI Taxonomy" id="679936"/>
    <lineage>
        <taxon>Bacteria</taxon>
        <taxon>Bacillati</taxon>
        <taxon>Bacillota</taxon>
        <taxon>Clostridia</taxon>
        <taxon>Eubacteriales</taxon>
        <taxon>Clostridiales Family XVII. Incertae Sedis</taxon>
        <taxon>Sulfobacillus</taxon>
    </lineage>
</organism>
<proteinExistence type="predicted"/>
<name>G8TVU0_SULAD</name>
<keyword evidence="1" id="KW-1133">Transmembrane helix</keyword>
<dbReference type="EMBL" id="CP003179">
    <property type="protein sequence ID" value="AEW04784.1"/>
    <property type="molecule type" value="Genomic_DNA"/>
</dbReference>
<keyword evidence="1" id="KW-0812">Transmembrane</keyword>
<keyword evidence="1" id="KW-0472">Membrane</keyword>
<protein>
    <submittedName>
        <fullName evidence="2">Uncharacterized protein</fullName>
    </submittedName>
</protein>
<feature type="transmembrane region" description="Helical" evidence="1">
    <location>
        <begin position="83"/>
        <end position="102"/>
    </location>
</feature>
<gene>
    <name evidence="2" type="ordered locus">Sulac_1287</name>
</gene>
<feature type="transmembrane region" description="Helical" evidence="1">
    <location>
        <begin position="59"/>
        <end position="77"/>
    </location>
</feature>
<reference evidence="3" key="1">
    <citation type="submission" date="2011-12" db="EMBL/GenBank/DDBJ databases">
        <title>The complete genome of chromosome of Sulfobacillus acidophilus DSM 10332.</title>
        <authorList>
            <person name="Lucas S."/>
            <person name="Han J."/>
            <person name="Lapidus A."/>
            <person name="Bruce D."/>
            <person name="Goodwin L."/>
            <person name="Pitluck S."/>
            <person name="Peters L."/>
            <person name="Kyrpides N."/>
            <person name="Mavromatis K."/>
            <person name="Ivanova N."/>
            <person name="Mikhailova N."/>
            <person name="Chertkov O."/>
            <person name="Saunders E."/>
            <person name="Detter J.C."/>
            <person name="Tapia R."/>
            <person name="Han C."/>
            <person name="Land M."/>
            <person name="Hauser L."/>
            <person name="Markowitz V."/>
            <person name="Cheng J.-F."/>
            <person name="Hugenholtz P."/>
            <person name="Woyke T."/>
            <person name="Wu D."/>
            <person name="Pukall R."/>
            <person name="Gehrich-Schroeter G."/>
            <person name="Schneider S."/>
            <person name="Klenk H.-P."/>
            <person name="Eisen J.A."/>
        </authorList>
    </citation>
    <scope>NUCLEOTIDE SEQUENCE [LARGE SCALE GENOMIC DNA]</scope>
    <source>
        <strain evidence="3">ATCC 700253 / DSM 10332 / NAL</strain>
    </source>
</reference>
<reference evidence="2 3" key="2">
    <citation type="journal article" date="2012" name="Stand. Genomic Sci.">
        <title>Complete genome sequence of the moderately thermophilic mineral-sulfide-oxidizing firmicute Sulfobacillus acidophilus type strain (NAL(T)).</title>
        <authorList>
            <person name="Anderson I."/>
            <person name="Chertkov O."/>
            <person name="Chen A."/>
            <person name="Saunders E."/>
            <person name="Lapidus A."/>
            <person name="Nolan M."/>
            <person name="Lucas S."/>
            <person name="Hammon N."/>
            <person name="Deshpande S."/>
            <person name="Cheng J.F."/>
            <person name="Han C."/>
            <person name="Tapia R."/>
            <person name="Goodwin L.A."/>
            <person name="Pitluck S."/>
            <person name="Liolios K."/>
            <person name="Pagani I."/>
            <person name="Ivanova N."/>
            <person name="Mikhailova N."/>
            <person name="Pati A."/>
            <person name="Palaniappan K."/>
            <person name="Land M."/>
            <person name="Pan C."/>
            <person name="Rohde M."/>
            <person name="Pukall R."/>
            <person name="Goker M."/>
            <person name="Detter J.C."/>
            <person name="Woyke T."/>
            <person name="Bristow J."/>
            <person name="Eisen J.A."/>
            <person name="Markowitz V."/>
            <person name="Hugenholtz P."/>
            <person name="Kyrpides N.C."/>
            <person name="Klenk H.P."/>
            <person name="Mavromatis K."/>
        </authorList>
    </citation>
    <scope>NUCLEOTIDE SEQUENCE [LARGE SCALE GENOMIC DNA]</scope>
    <source>
        <strain evidence="3">ATCC 700253 / DSM 10332 / NAL</strain>
    </source>
</reference>
<evidence type="ECO:0000313" key="2">
    <source>
        <dbReference type="EMBL" id="AEW04784.1"/>
    </source>
</evidence>
<dbReference type="PATRIC" id="fig|679936.5.peg.1350"/>
<evidence type="ECO:0000313" key="3">
    <source>
        <dbReference type="Proteomes" id="UP000005439"/>
    </source>
</evidence>
<dbReference type="KEGG" id="sap:Sulac_1287"/>
<sequence length="110" mass="11963">MKPALMVFRLAVLIALLLGLGELLGFYRMTALLRDVHIGAGLIVLATGAWLSSLTRQPLAWVATLLIVIGGILPLALPPHPNIGWFHLIIMLLAVGLIEMVASRVKRHQD</sequence>